<gene>
    <name evidence="5" type="ORF">FHG71_17455</name>
</gene>
<dbReference type="Proteomes" id="UP000305709">
    <property type="component" value="Unassembled WGS sequence"/>
</dbReference>
<organism evidence="5 6">
    <name type="scientific">Rubellimicrobium roseum</name>
    <dbReference type="NCBI Taxonomy" id="687525"/>
    <lineage>
        <taxon>Bacteria</taxon>
        <taxon>Pseudomonadati</taxon>
        <taxon>Pseudomonadota</taxon>
        <taxon>Alphaproteobacteria</taxon>
        <taxon>Rhodobacterales</taxon>
        <taxon>Roseobacteraceae</taxon>
        <taxon>Rubellimicrobium</taxon>
    </lineage>
</organism>
<dbReference type="Pfam" id="PF13377">
    <property type="entry name" value="Peripla_BP_3"/>
    <property type="match status" value="1"/>
</dbReference>
<dbReference type="SUPFAM" id="SSF47413">
    <property type="entry name" value="lambda repressor-like DNA-binding domains"/>
    <property type="match status" value="1"/>
</dbReference>
<dbReference type="Pfam" id="PF00356">
    <property type="entry name" value="LacI"/>
    <property type="match status" value="1"/>
</dbReference>
<dbReference type="EMBL" id="VDFV01000037">
    <property type="protein sequence ID" value="TNC65519.1"/>
    <property type="molecule type" value="Genomic_DNA"/>
</dbReference>
<dbReference type="InterPro" id="IPR000843">
    <property type="entry name" value="HTH_LacI"/>
</dbReference>
<dbReference type="InterPro" id="IPR010982">
    <property type="entry name" value="Lambda_DNA-bd_dom_sf"/>
</dbReference>
<dbReference type="Gene3D" id="3.40.50.2300">
    <property type="match status" value="2"/>
</dbReference>
<keyword evidence="6" id="KW-1185">Reference proteome</keyword>
<dbReference type="SMART" id="SM00354">
    <property type="entry name" value="HTH_LACI"/>
    <property type="match status" value="1"/>
</dbReference>
<name>A0A5C4NBZ0_9RHOB</name>
<dbReference type="PROSITE" id="PS50932">
    <property type="entry name" value="HTH_LACI_2"/>
    <property type="match status" value="1"/>
</dbReference>
<dbReference type="PANTHER" id="PTHR30146">
    <property type="entry name" value="LACI-RELATED TRANSCRIPTIONAL REPRESSOR"/>
    <property type="match status" value="1"/>
</dbReference>
<evidence type="ECO:0000313" key="5">
    <source>
        <dbReference type="EMBL" id="TNC65519.1"/>
    </source>
</evidence>
<dbReference type="Gene3D" id="1.10.260.40">
    <property type="entry name" value="lambda repressor-like DNA-binding domains"/>
    <property type="match status" value="1"/>
</dbReference>
<dbReference type="OrthoDB" id="7170131at2"/>
<reference evidence="5 6" key="1">
    <citation type="submission" date="2019-06" db="EMBL/GenBank/DDBJ databases">
        <authorList>
            <person name="Jiang L."/>
        </authorList>
    </citation>
    <scope>NUCLEOTIDE SEQUENCE [LARGE SCALE GENOMIC DNA]</scope>
    <source>
        <strain evidence="5 6">YIM 48858</strain>
    </source>
</reference>
<keyword evidence="1" id="KW-0805">Transcription regulation</keyword>
<keyword evidence="3" id="KW-0804">Transcription</keyword>
<dbReference type="AlphaFoldDB" id="A0A5C4NBZ0"/>
<dbReference type="GO" id="GO:0000976">
    <property type="term" value="F:transcription cis-regulatory region binding"/>
    <property type="evidence" value="ECO:0007669"/>
    <property type="project" value="TreeGrafter"/>
</dbReference>
<evidence type="ECO:0000256" key="2">
    <source>
        <dbReference type="ARBA" id="ARBA00023125"/>
    </source>
</evidence>
<accession>A0A5C4NBZ0</accession>
<dbReference type="SUPFAM" id="SSF53822">
    <property type="entry name" value="Periplasmic binding protein-like I"/>
    <property type="match status" value="1"/>
</dbReference>
<comment type="caution">
    <text evidence="5">The sequence shown here is derived from an EMBL/GenBank/DDBJ whole genome shotgun (WGS) entry which is preliminary data.</text>
</comment>
<dbReference type="PANTHER" id="PTHR30146:SF2">
    <property type="entry name" value="HTH-TYPE TRANSCRIPTIONAL REGULATOR GNTR"/>
    <property type="match status" value="1"/>
</dbReference>
<dbReference type="CDD" id="cd01392">
    <property type="entry name" value="HTH_LacI"/>
    <property type="match status" value="1"/>
</dbReference>
<sequence>MAHCSPITASRAINTPGVVSADLRERVMAAVERLGYRPNLNARALASTRTHVVGVIVPSLAQHIFSDVLRGVYDAVQPTSLRVHLGNTHYDPAEEERLIGEFLRHKPAAMIVSGVDQSPLARSMLADAGCPVVQIMDLTPDPIDRVVGFSHVEAGYKMTRHLIDQGYRRIGYMFLVGWMNTRSAGRLQGWQQALEEAGLFDPSLLVTQADLGQDGEQRHHRGEVVTPLHARAALRKLLDLSPKVDAVFCNNDPLALGVLFEAIAQGLRVPESLGIAGFNDSYMIMGAHPSLTSLRTPRYEIGLRAVEEALAAMQGQPNSEPIVDLGTEVSFRKSTDRLGRLPVEEPALG</sequence>
<keyword evidence="2 5" id="KW-0238">DNA-binding</keyword>
<evidence type="ECO:0000256" key="1">
    <source>
        <dbReference type="ARBA" id="ARBA00023015"/>
    </source>
</evidence>
<dbReference type="InterPro" id="IPR046335">
    <property type="entry name" value="LacI/GalR-like_sensor"/>
</dbReference>
<evidence type="ECO:0000259" key="4">
    <source>
        <dbReference type="PROSITE" id="PS50932"/>
    </source>
</evidence>
<feature type="domain" description="HTH lacI-type" evidence="4">
    <location>
        <begin position="1"/>
        <end position="47"/>
    </location>
</feature>
<dbReference type="CDD" id="cd01575">
    <property type="entry name" value="PBP1_GntR"/>
    <property type="match status" value="1"/>
</dbReference>
<dbReference type="InterPro" id="IPR028082">
    <property type="entry name" value="Peripla_BP_I"/>
</dbReference>
<protein>
    <submittedName>
        <fullName evidence="5">LacI family DNA-binding transcriptional regulator</fullName>
    </submittedName>
</protein>
<dbReference type="GO" id="GO:0003700">
    <property type="term" value="F:DNA-binding transcription factor activity"/>
    <property type="evidence" value="ECO:0007669"/>
    <property type="project" value="TreeGrafter"/>
</dbReference>
<proteinExistence type="predicted"/>
<evidence type="ECO:0000256" key="3">
    <source>
        <dbReference type="ARBA" id="ARBA00023163"/>
    </source>
</evidence>
<evidence type="ECO:0000313" key="6">
    <source>
        <dbReference type="Proteomes" id="UP000305709"/>
    </source>
</evidence>